<dbReference type="PROSITE" id="PS00463">
    <property type="entry name" value="ZN2_CY6_FUNGAL_1"/>
    <property type="match status" value="1"/>
</dbReference>
<proteinExistence type="predicted"/>
<feature type="compositionally biased region" description="Polar residues" evidence="3">
    <location>
        <begin position="20"/>
        <end position="29"/>
    </location>
</feature>
<reference evidence="5" key="1">
    <citation type="journal article" date="2020" name="Stud. Mycol.">
        <title>101 Dothideomycetes genomes: a test case for predicting lifestyles and emergence of pathogens.</title>
        <authorList>
            <person name="Haridas S."/>
            <person name="Albert R."/>
            <person name="Binder M."/>
            <person name="Bloem J."/>
            <person name="Labutti K."/>
            <person name="Salamov A."/>
            <person name="Andreopoulos B."/>
            <person name="Baker S."/>
            <person name="Barry K."/>
            <person name="Bills G."/>
            <person name="Bluhm B."/>
            <person name="Cannon C."/>
            <person name="Castanera R."/>
            <person name="Culley D."/>
            <person name="Daum C."/>
            <person name="Ezra D."/>
            <person name="Gonzalez J."/>
            <person name="Henrissat B."/>
            <person name="Kuo A."/>
            <person name="Liang C."/>
            <person name="Lipzen A."/>
            <person name="Lutzoni F."/>
            <person name="Magnuson J."/>
            <person name="Mondo S."/>
            <person name="Nolan M."/>
            <person name="Ohm R."/>
            <person name="Pangilinan J."/>
            <person name="Park H.-J."/>
            <person name="Ramirez L."/>
            <person name="Alfaro M."/>
            <person name="Sun H."/>
            <person name="Tritt A."/>
            <person name="Yoshinaga Y."/>
            <person name="Zwiers L.-H."/>
            <person name="Turgeon B."/>
            <person name="Goodwin S."/>
            <person name="Spatafora J."/>
            <person name="Crous P."/>
            <person name="Grigoriev I."/>
        </authorList>
    </citation>
    <scope>NUCLEOTIDE SEQUENCE</scope>
    <source>
        <strain evidence="5">CBS 480.64</strain>
    </source>
</reference>
<dbReference type="CDD" id="cd00067">
    <property type="entry name" value="GAL4"/>
    <property type="match status" value="1"/>
</dbReference>
<keyword evidence="1" id="KW-0479">Metal-binding</keyword>
<dbReference type="InterPro" id="IPR001138">
    <property type="entry name" value="Zn2Cys6_DnaBD"/>
</dbReference>
<dbReference type="PANTHER" id="PTHR46910">
    <property type="entry name" value="TRANSCRIPTION FACTOR PDR1"/>
    <property type="match status" value="1"/>
</dbReference>
<evidence type="ECO:0000256" key="1">
    <source>
        <dbReference type="ARBA" id="ARBA00022723"/>
    </source>
</evidence>
<dbReference type="CDD" id="cd12148">
    <property type="entry name" value="fungal_TF_MHR"/>
    <property type="match status" value="1"/>
</dbReference>
<dbReference type="GO" id="GO:0006351">
    <property type="term" value="P:DNA-templated transcription"/>
    <property type="evidence" value="ECO:0007669"/>
    <property type="project" value="InterPro"/>
</dbReference>
<dbReference type="SMART" id="SM00066">
    <property type="entry name" value="GAL4"/>
    <property type="match status" value="1"/>
</dbReference>
<gene>
    <name evidence="5" type="ORF">K470DRAFT_259273</name>
</gene>
<feature type="region of interest" description="Disordered" evidence="3">
    <location>
        <begin position="641"/>
        <end position="712"/>
    </location>
</feature>
<dbReference type="InterPro" id="IPR036864">
    <property type="entry name" value="Zn2-C6_fun-type_DNA-bd_sf"/>
</dbReference>
<dbReference type="PANTHER" id="PTHR46910:SF4">
    <property type="entry name" value="ZN(2)-C6 FUNGAL-TYPE DOMAIN-CONTAINING PROTEIN"/>
    <property type="match status" value="1"/>
</dbReference>
<evidence type="ECO:0000313" key="5">
    <source>
        <dbReference type="EMBL" id="KAF2858988.1"/>
    </source>
</evidence>
<dbReference type="InterPro" id="IPR007219">
    <property type="entry name" value="XnlR_reg_dom"/>
</dbReference>
<dbReference type="GO" id="GO:0008270">
    <property type="term" value="F:zinc ion binding"/>
    <property type="evidence" value="ECO:0007669"/>
    <property type="project" value="InterPro"/>
</dbReference>
<keyword evidence="6" id="KW-1185">Reference proteome</keyword>
<evidence type="ECO:0000259" key="4">
    <source>
        <dbReference type="PROSITE" id="PS50048"/>
    </source>
</evidence>
<dbReference type="GO" id="GO:0003677">
    <property type="term" value="F:DNA binding"/>
    <property type="evidence" value="ECO:0007669"/>
    <property type="project" value="InterPro"/>
</dbReference>
<dbReference type="EMBL" id="MU005999">
    <property type="protein sequence ID" value="KAF2858988.1"/>
    <property type="molecule type" value="Genomic_DNA"/>
</dbReference>
<dbReference type="GO" id="GO:0000981">
    <property type="term" value="F:DNA-binding transcription factor activity, RNA polymerase II-specific"/>
    <property type="evidence" value="ECO:0007669"/>
    <property type="project" value="InterPro"/>
</dbReference>
<name>A0A6A7BWW0_9PEZI</name>
<dbReference type="SMART" id="SM00906">
    <property type="entry name" value="Fungal_trans"/>
    <property type="match status" value="1"/>
</dbReference>
<dbReference type="InterPro" id="IPR050987">
    <property type="entry name" value="AtrR-like"/>
</dbReference>
<evidence type="ECO:0000256" key="3">
    <source>
        <dbReference type="SAM" id="MobiDB-lite"/>
    </source>
</evidence>
<sequence>MAPTKRPAPESADQGGGSWKRQSTTTRTGQACDRCKARKIRCDARPGGCSQCMHSNTECKTTDRITGRATSRGYAETLEHEIASLKLYTIELQAQIKQHGLEPVPPIQTQPPYPAQVPYGAWNGAHGNGYGQAAQRDRNPSTGSLLPEFRAGCVGDNYLGVVSGSDGLSSVEGMALSLFGAKIDLAEFMPPEPNPDATAMSYQTFLQHAFGGPRHTLEPKLPQTYEGYKTFAEWYFRSVQNFIPIVHKPDFMNLIYRIYHGGAPPTTAETVILHMILAIMNWQWSTRNGNEQTRSACFEHYHYALTFVPELLASHKLEDIQALVLICSQLRNQPRPGAAWMFTNMVLGIAIESGLHRSAKSWPSAADWDPHTIEMRKRIFWSLLLFHVCISGKLGRPMPLRPEDFDIEIPDPVEDALPNERNLTKWRKCSFRAAIHGFKLLKITMQVYSTIYSIHSSTGSHEVNVRQLEKDLQTFQLQVPPELSGGPQTRDEDQVSALYLQFTTAECELLLHHPSSCPSTSLQTMNDNLDICLSASNKLLQAAIRLSNLKSLDTTWYYATTPLAAVFTTLFAYTEKRDLISSADIQRLRADMDTWLEVINDVSKMIGTIPRLHDAVRCIIDSSLDNISRHVTAKTASAAIAAGSPNGSNEPGPNQGYEANNDYYSAKAGSNGARPYNGRGTSTEEGPYPSPSANQHAYGDNPNHPFTMPTYAPAPYNQKVSLEAQFNAPLAPTGPGHSPPSMYYPPHASPHQAATGAPVYQYSATGSAWRNFADHVMTNINQPGDVDPQFHSHPHGHGMIEIPPKGEMHPHGTGAQFAVMRGRQGSQAKEDGSRR</sequence>
<accession>A0A6A7BWW0</accession>
<feature type="region of interest" description="Disordered" evidence="3">
    <location>
        <begin position="1"/>
        <end position="30"/>
    </location>
</feature>
<evidence type="ECO:0000313" key="6">
    <source>
        <dbReference type="Proteomes" id="UP000799421"/>
    </source>
</evidence>
<feature type="region of interest" description="Disordered" evidence="3">
    <location>
        <begin position="728"/>
        <end position="752"/>
    </location>
</feature>
<organism evidence="5 6">
    <name type="scientific">Piedraia hortae CBS 480.64</name>
    <dbReference type="NCBI Taxonomy" id="1314780"/>
    <lineage>
        <taxon>Eukaryota</taxon>
        <taxon>Fungi</taxon>
        <taxon>Dikarya</taxon>
        <taxon>Ascomycota</taxon>
        <taxon>Pezizomycotina</taxon>
        <taxon>Dothideomycetes</taxon>
        <taxon>Dothideomycetidae</taxon>
        <taxon>Capnodiales</taxon>
        <taxon>Piedraiaceae</taxon>
        <taxon>Piedraia</taxon>
    </lineage>
</organism>
<dbReference type="Proteomes" id="UP000799421">
    <property type="component" value="Unassembled WGS sequence"/>
</dbReference>
<protein>
    <recommendedName>
        <fullName evidence="4">Zn(2)-C6 fungal-type domain-containing protein</fullName>
    </recommendedName>
</protein>
<dbReference type="Pfam" id="PF00172">
    <property type="entry name" value="Zn_clus"/>
    <property type="match status" value="1"/>
</dbReference>
<dbReference type="SUPFAM" id="SSF57701">
    <property type="entry name" value="Zn2/Cys6 DNA-binding domain"/>
    <property type="match status" value="1"/>
</dbReference>
<dbReference type="PROSITE" id="PS50048">
    <property type="entry name" value="ZN2_CY6_FUNGAL_2"/>
    <property type="match status" value="1"/>
</dbReference>
<keyword evidence="2" id="KW-0539">Nucleus</keyword>
<dbReference type="AlphaFoldDB" id="A0A6A7BWW0"/>
<dbReference type="Gene3D" id="4.10.240.10">
    <property type="entry name" value="Zn(2)-C6 fungal-type DNA-binding domain"/>
    <property type="match status" value="1"/>
</dbReference>
<dbReference type="OrthoDB" id="4456959at2759"/>
<evidence type="ECO:0000256" key="2">
    <source>
        <dbReference type="ARBA" id="ARBA00023242"/>
    </source>
</evidence>
<feature type="domain" description="Zn(2)-C6 fungal-type" evidence="4">
    <location>
        <begin position="31"/>
        <end position="61"/>
    </location>
</feature>
<dbReference type="Pfam" id="PF04082">
    <property type="entry name" value="Fungal_trans"/>
    <property type="match status" value="1"/>
</dbReference>